<reference evidence="1" key="1">
    <citation type="submission" date="2018-05" db="EMBL/GenBank/DDBJ databases">
        <authorList>
            <person name="Lanie J.A."/>
            <person name="Ng W.-L."/>
            <person name="Kazmierczak K.M."/>
            <person name="Andrzejewski T.M."/>
            <person name="Davidsen T.M."/>
            <person name="Wayne K.J."/>
            <person name="Tettelin H."/>
            <person name="Glass J.I."/>
            <person name="Rusch D."/>
            <person name="Podicherti R."/>
            <person name="Tsui H.-C.T."/>
            <person name="Winkler M.E."/>
        </authorList>
    </citation>
    <scope>NUCLEOTIDE SEQUENCE</scope>
</reference>
<dbReference type="EMBL" id="UINC01054103">
    <property type="protein sequence ID" value="SVB71417.1"/>
    <property type="molecule type" value="Genomic_DNA"/>
</dbReference>
<evidence type="ECO:0000313" key="1">
    <source>
        <dbReference type="EMBL" id="SVB71417.1"/>
    </source>
</evidence>
<accession>A0A382GA42</accession>
<evidence type="ECO:0008006" key="2">
    <source>
        <dbReference type="Google" id="ProtNLM"/>
    </source>
</evidence>
<dbReference type="AlphaFoldDB" id="A0A382GA42"/>
<name>A0A382GA42_9ZZZZ</name>
<organism evidence="1">
    <name type="scientific">marine metagenome</name>
    <dbReference type="NCBI Taxonomy" id="408172"/>
    <lineage>
        <taxon>unclassified sequences</taxon>
        <taxon>metagenomes</taxon>
        <taxon>ecological metagenomes</taxon>
    </lineage>
</organism>
<gene>
    <name evidence="1" type="ORF">METZ01_LOCUS224271</name>
</gene>
<protein>
    <recommendedName>
        <fullName evidence="2">Peptidase M11 gametolysin domain-containing protein</fullName>
    </recommendedName>
</protein>
<feature type="non-terminal residue" evidence="1">
    <location>
        <position position="316"/>
    </location>
</feature>
<sequence>MNRGKLDVNSGFQACYDSSAATRPPGHGRSRRFVSLMGALLLLVPATLAGEVGNRRILAIRVQFPDGPAAPSFATVQARQNGAANYFDRFSYGKLNLIPTVTTEAFTMPRNSTFYSNNGGALASDAERMARNAGYNDATYNKIGIYYLSIGLTSHATVGGRRFWIQGANGGSTLHEMGHTFGWGHARRWASDNQDQPLSGAGEVRTADYHFMSGGGYDPTPYEKWQRDWIERRGNVTSNGEYRFRLYTFDQKNTDPSLARRTITVSRQGFAQTLWLGYRSRLLDNVSQDGQNTDLRQGLVVYWLRSAGSQAVMADL</sequence>
<proteinExistence type="predicted"/>